<organism evidence="1 2">
    <name type="scientific">Rhabditophanes sp. KR3021</name>
    <dbReference type="NCBI Taxonomy" id="114890"/>
    <lineage>
        <taxon>Eukaryota</taxon>
        <taxon>Metazoa</taxon>
        <taxon>Ecdysozoa</taxon>
        <taxon>Nematoda</taxon>
        <taxon>Chromadorea</taxon>
        <taxon>Rhabditida</taxon>
        <taxon>Tylenchina</taxon>
        <taxon>Panagrolaimomorpha</taxon>
        <taxon>Strongyloidoidea</taxon>
        <taxon>Alloionematidae</taxon>
        <taxon>Rhabditophanes</taxon>
    </lineage>
</organism>
<dbReference type="WBParaSite" id="RSKR_0000427600.1">
    <property type="protein sequence ID" value="RSKR_0000427600.1"/>
    <property type="gene ID" value="RSKR_0000427600"/>
</dbReference>
<sequence length="205" mass="23276">MVRRGTKKTVKPTIRTVWFPKNIETVFPLARVKKIMKHNPDVALITPEAAVGVSSFTEKFIEILTEECFKAAEIAKRKTVQRKDLDSVISRSYAFQILEGLDDLDCLFGNKQADTSFAHDLEDTIVEEDENEVQIIDDNKEKDDGKVIVCDDEKSIVLENEEMSLSDDYEIISRSEDAAIPNDINDDDSDIIEEVDDLMISDKDE</sequence>
<dbReference type="Proteomes" id="UP000095286">
    <property type="component" value="Unplaced"/>
</dbReference>
<accession>A0AC35TTI3</accession>
<proteinExistence type="predicted"/>
<protein>
    <submittedName>
        <fullName evidence="2">CBFD_NFYB_HMF domain-containing protein</fullName>
    </submittedName>
</protein>
<reference evidence="2" key="1">
    <citation type="submission" date="2016-11" db="UniProtKB">
        <authorList>
            <consortium name="WormBaseParasite"/>
        </authorList>
    </citation>
    <scope>IDENTIFICATION</scope>
    <source>
        <strain evidence="2">KR3021</strain>
    </source>
</reference>
<evidence type="ECO:0000313" key="1">
    <source>
        <dbReference type="Proteomes" id="UP000095286"/>
    </source>
</evidence>
<name>A0AC35TTI3_9BILA</name>
<evidence type="ECO:0000313" key="2">
    <source>
        <dbReference type="WBParaSite" id="RSKR_0000427600.1"/>
    </source>
</evidence>